<accession>A0ABZ0GX87</accession>
<dbReference type="InterPro" id="IPR046916">
    <property type="entry name" value="ABC-3C_CTD4"/>
</dbReference>
<dbReference type="Gene3D" id="2.40.10.10">
    <property type="entry name" value="Trypsin-like serine proteases"/>
    <property type="match status" value="1"/>
</dbReference>
<gene>
    <name evidence="2" type="ORF">RY846_15225</name>
</gene>
<dbReference type="EMBL" id="CP136601">
    <property type="protein sequence ID" value="WOH41978.1"/>
    <property type="molecule type" value="Genomic_DNA"/>
</dbReference>
<evidence type="ECO:0000313" key="2">
    <source>
        <dbReference type="EMBL" id="WOH41978.1"/>
    </source>
</evidence>
<sequence>MEKLGYKMTASNLMASNAVIVNEGSGVLVNAMTQDYSYVLTAKHVLAKSGSQNIVTNQYGNDLRVLGVLVGQEEHCDCAVIKIEYVPTVAQQSFPAIALPNSALLKFVGFPGTERLSATPLKIYDGHVTDVREGLISFTIDGSPSKTAIDGMSGGGMYYIVNEHPLLVGVEFGMDSIRQDLQYGRIQCKSLIVFEEIINLNSAAPMVPAYLECFSRLKEYIFDFNVVDKNRVLNLKNALNIFADELIDKGMPPPFELMSKYKTDLLVGPYQVDDVKNKELWVAYFEFLIICAILDNVSNANSSYIESLERRRRILYTPDGSNWVGKLDVILKVARKLLDKDGIVIVASPENGAELLPDDFEVDRVIRNIARIANSGPLAPIDQVEKEMYKSFVLTHLEGLRKKCVINKERVYAEVEAGLDQLQTFKESFNEFIK</sequence>
<protein>
    <submittedName>
        <fullName evidence="2">ABC-three component system protein</fullName>
    </submittedName>
</protein>
<dbReference type="Pfam" id="PF13365">
    <property type="entry name" value="Trypsin_2"/>
    <property type="match status" value="1"/>
</dbReference>
<dbReference type="InterPro" id="IPR043504">
    <property type="entry name" value="Peptidase_S1_PA_chymotrypsin"/>
</dbReference>
<dbReference type="InterPro" id="IPR009003">
    <property type="entry name" value="Peptidase_S1_PA"/>
</dbReference>
<dbReference type="RefSeq" id="WP_234102373.1">
    <property type="nucleotide sequence ID" value="NZ_CP136601.1"/>
</dbReference>
<dbReference type="Pfam" id="PF20280">
    <property type="entry name" value="CTD4"/>
    <property type="match status" value="1"/>
</dbReference>
<organism evidence="2 3">
    <name type="scientific">Citrobacter portucalensis</name>
    <dbReference type="NCBI Taxonomy" id="1639133"/>
    <lineage>
        <taxon>Bacteria</taxon>
        <taxon>Pseudomonadati</taxon>
        <taxon>Pseudomonadota</taxon>
        <taxon>Gammaproteobacteria</taxon>
        <taxon>Enterobacterales</taxon>
        <taxon>Enterobacteriaceae</taxon>
        <taxon>Citrobacter</taxon>
        <taxon>Citrobacter freundii complex</taxon>
    </lineage>
</organism>
<dbReference type="SUPFAM" id="SSF50494">
    <property type="entry name" value="Trypsin-like serine proteases"/>
    <property type="match status" value="1"/>
</dbReference>
<name>A0ABZ0GX87_9ENTR</name>
<evidence type="ECO:0000313" key="3">
    <source>
        <dbReference type="Proteomes" id="UP001302613"/>
    </source>
</evidence>
<dbReference type="Proteomes" id="UP001302613">
    <property type="component" value="Chromosome"/>
</dbReference>
<proteinExistence type="predicted"/>
<keyword evidence="3" id="KW-1185">Reference proteome</keyword>
<feature type="domain" description="ABC-three component systems C-terminal" evidence="1">
    <location>
        <begin position="190"/>
        <end position="406"/>
    </location>
</feature>
<reference evidence="2 3" key="1">
    <citation type="submission" date="2023-10" db="EMBL/GenBank/DDBJ databases">
        <title>SFO-1, KPC-2, NDM-1 were first reported in Portuguese citrobacter collected clinically.</title>
        <authorList>
            <person name="Guo K."/>
        </authorList>
    </citation>
    <scope>NUCLEOTIDE SEQUENCE [LARGE SCALE GENOMIC DNA]</scope>
    <source>
        <strain evidence="2 3">L2724hy</strain>
    </source>
</reference>
<evidence type="ECO:0000259" key="1">
    <source>
        <dbReference type="Pfam" id="PF20280"/>
    </source>
</evidence>